<proteinExistence type="predicted"/>
<gene>
    <name evidence="3" type="primary">Efcc1_1</name>
    <name evidence="3" type="ORF">GTO93_0006872</name>
</gene>
<feature type="non-terminal residue" evidence="3">
    <location>
        <position position="1"/>
    </location>
</feature>
<dbReference type="EMBL" id="JAAWVQ010161836">
    <property type="protein sequence ID" value="MBN3286926.1"/>
    <property type="molecule type" value="Genomic_DNA"/>
</dbReference>
<dbReference type="Pfam" id="PF15799">
    <property type="entry name" value="CCD48"/>
    <property type="match status" value="3"/>
</dbReference>
<dbReference type="InterPro" id="IPR031601">
    <property type="entry name" value="CCD48"/>
</dbReference>
<feature type="region of interest" description="Disordered" evidence="2">
    <location>
        <begin position="351"/>
        <end position="389"/>
    </location>
</feature>
<evidence type="ECO:0000256" key="1">
    <source>
        <dbReference type="SAM" id="Coils"/>
    </source>
</evidence>
<reference evidence="3" key="1">
    <citation type="journal article" date="2021" name="Cell">
        <title>Tracing the genetic footprints of vertebrate landing in non-teleost ray-finned fishes.</title>
        <authorList>
            <person name="Bi X."/>
            <person name="Wang K."/>
            <person name="Yang L."/>
            <person name="Pan H."/>
            <person name="Jiang H."/>
            <person name="Wei Q."/>
            <person name="Fang M."/>
            <person name="Yu H."/>
            <person name="Zhu C."/>
            <person name="Cai Y."/>
            <person name="He Y."/>
            <person name="Gan X."/>
            <person name="Zeng H."/>
            <person name="Yu D."/>
            <person name="Zhu Y."/>
            <person name="Jiang H."/>
            <person name="Qiu Q."/>
            <person name="Yang H."/>
            <person name="Zhang Y.E."/>
            <person name="Wang W."/>
            <person name="Zhu M."/>
            <person name="He S."/>
            <person name="Zhang G."/>
        </authorList>
    </citation>
    <scope>NUCLEOTIDE SEQUENCE</scope>
    <source>
        <strain evidence="3">Pddl_001</strain>
    </source>
</reference>
<evidence type="ECO:0000313" key="3">
    <source>
        <dbReference type="EMBL" id="MBN3286926.1"/>
    </source>
</evidence>
<evidence type="ECO:0000256" key="2">
    <source>
        <dbReference type="SAM" id="MobiDB-lite"/>
    </source>
</evidence>
<accession>A0ABS2YL90</accession>
<organism evidence="3 4">
    <name type="scientific">Polyodon spathula</name>
    <name type="common">North American paddlefish</name>
    <name type="synonym">Squalus spathula</name>
    <dbReference type="NCBI Taxonomy" id="7913"/>
    <lineage>
        <taxon>Eukaryota</taxon>
        <taxon>Metazoa</taxon>
        <taxon>Chordata</taxon>
        <taxon>Craniata</taxon>
        <taxon>Vertebrata</taxon>
        <taxon>Euteleostomi</taxon>
        <taxon>Actinopterygii</taxon>
        <taxon>Chondrostei</taxon>
        <taxon>Acipenseriformes</taxon>
        <taxon>Polyodontidae</taxon>
        <taxon>Polyodon</taxon>
    </lineage>
</organism>
<feature type="compositionally biased region" description="Polar residues" evidence="2">
    <location>
        <begin position="356"/>
        <end position="365"/>
    </location>
</feature>
<comment type="caution">
    <text evidence="3">The sequence shown here is derived from an EMBL/GenBank/DDBJ whole genome shotgun (WGS) entry which is preliminary data.</text>
</comment>
<sequence>RPARRSEWLCSALAHHYKPDPGVDNEIVVLATGVDQYLQEIFHHLAYYSGDDLISDEDFKLLCSVLGLLEHLEVEEAGGNETRGLCSGLPRELGFREFHSRLCGYFCLRSGGSQAETRLPLAAETEHVEREIRLRWPRVRRRKCVSFDLSKDRPSVKRTCQKSGSILKLDKLHLCSDSGQQGAVQCRLEMENASLRELVEDLRSALQGSDARCLALEVAVRREKAAEPVEVPACKAARLHKGECCRGTRALLKELELIRASRDGQLEEAMRFNQRVEEELMAANQQIQQLEEAASRLQRENAEIKRKAEDARAALVNGLEKVREIQETARLVPCLQERIQELEAELQGYRAETPDEQVTSAVTLNPCSPPPSHRCSPTGRDKSSLRAGEEHLQRAVEGRAASDEEEEERGSEEGQCSQLLLKMPCFCCCFHSCQSSAARQLLIAQACFHGNASACVAMTSELKGWSRRCHACLEDRGRSSESELEKLLCSTGKDLQLQEEEAEMLRMELQMVETERVRLSLLEEKLADALTLLLQLRAQNISRRALGKILLDTLDLCSKAGHGKA</sequence>
<dbReference type="Proteomes" id="UP001166093">
    <property type="component" value="Unassembled WGS sequence"/>
</dbReference>
<feature type="non-terminal residue" evidence="3">
    <location>
        <position position="565"/>
    </location>
</feature>
<name>A0ABS2YL90_POLSP</name>
<feature type="compositionally biased region" description="Basic and acidic residues" evidence="2">
    <location>
        <begin position="379"/>
        <end position="389"/>
    </location>
</feature>
<protein>
    <submittedName>
        <fullName evidence="3">EFCC1 protein</fullName>
    </submittedName>
</protein>
<evidence type="ECO:0000313" key="4">
    <source>
        <dbReference type="Proteomes" id="UP001166093"/>
    </source>
</evidence>
<keyword evidence="1" id="KW-0175">Coiled coil</keyword>
<keyword evidence="4" id="KW-1185">Reference proteome</keyword>
<feature type="coiled-coil region" evidence="1">
    <location>
        <begin position="495"/>
        <end position="539"/>
    </location>
</feature>